<dbReference type="SUPFAM" id="SSF55486">
    <property type="entry name" value="Metalloproteases ('zincins'), catalytic domain"/>
    <property type="match status" value="1"/>
</dbReference>
<dbReference type="Gene3D" id="2.60.40.2810">
    <property type="match status" value="1"/>
</dbReference>
<proteinExistence type="predicted"/>
<evidence type="ECO:0000256" key="1">
    <source>
        <dbReference type="SAM" id="SignalP"/>
    </source>
</evidence>
<protein>
    <submittedName>
        <fullName evidence="4">Tandem-95 repeat protein</fullName>
    </submittedName>
</protein>
<dbReference type="Gene3D" id="3.40.390.10">
    <property type="entry name" value="Collagenase (Catalytic Domain)"/>
    <property type="match status" value="1"/>
</dbReference>
<dbReference type="NCBIfam" id="TIGR03501">
    <property type="entry name" value="GlyGly_CTERM"/>
    <property type="match status" value="1"/>
</dbReference>
<feature type="domain" description="Cadherin-like" evidence="3">
    <location>
        <begin position="824"/>
        <end position="912"/>
    </location>
</feature>
<dbReference type="EMBL" id="JBHRSD010000001">
    <property type="protein sequence ID" value="MFC3030924.1"/>
    <property type="molecule type" value="Genomic_DNA"/>
</dbReference>
<dbReference type="Pfam" id="PF17963">
    <property type="entry name" value="Big_9"/>
    <property type="match status" value="1"/>
</dbReference>
<comment type="caution">
    <text evidence="4">The sequence shown here is derived from an EMBL/GenBank/DDBJ whole genome shotgun (WGS) entry which is preliminary data.</text>
</comment>
<dbReference type="Gene3D" id="2.60.40.10">
    <property type="entry name" value="Immunoglobulins"/>
    <property type="match status" value="1"/>
</dbReference>
<feature type="domain" description="RapA2 cadherin-like" evidence="2">
    <location>
        <begin position="726"/>
        <end position="781"/>
    </location>
</feature>
<evidence type="ECO:0000259" key="2">
    <source>
        <dbReference type="Pfam" id="PF17803"/>
    </source>
</evidence>
<dbReference type="Pfam" id="PF13583">
    <property type="entry name" value="Reprolysin_4"/>
    <property type="match status" value="1"/>
</dbReference>
<dbReference type="InterPro" id="IPR013783">
    <property type="entry name" value="Ig-like_fold"/>
</dbReference>
<dbReference type="Proteomes" id="UP001595453">
    <property type="component" value="Unassembled WGS sequence"/>
</dbReference>
<dbReference type="InterPro" id="IPR024079">
    <property type="entry name" value="MetalloPept_cat_dom_sf"/>
</dbReference>
<evidence type="ECO:0000313" key="4">
    <source>
        <dbReference type="EMBL" id="MFC3030924.1"/>
    </source>
</evidence>
<keyword evidence="1" id="KW-0732">Signal</keyword>
<accession>A0ABV7CBZ5</accession>
<dbReference type="InterPro" id="IPR040853">
    <property type="entry name" value="RapA2_cadherin-like"/>
</dbReference>
<sequence>MFRLFLRATWGLVGLSSMAAFNVAANNLWWTPVVAKPAGGIAEQNIAAQHYYLNRTSAAQLSDLLLQSGQTTFDLELPMPDGSLAPFRLTHSPVYAPELAAKFPVFRTFSGYQLNNPENNGRFDITPQGFHGSFIYQGKRAYIDPYSRLDANTHISYFREDAINTQLLRQEQAVARIGAADFGDTQFRQARAGETLKTYRIAVAAAGEYTAFHGGTKELAQAAIVTAINRINEVYQRDLSVQLQLVANNDAVIFTDAATDPYANTDDDLDTNQSVMENNIGTANYDIGHVFNTGGGGVAYLGVVCDNNYKWGGMTGSSSPTADPFVIDYVAHEIGHQFAGQHSFNGTAGACSTRSANDAYEPGSGSTIMAYAGICGNENLQANSDAFFHAHSLEQMRNFIANTAICGTTTALNNTAPVVNAGSDYTIPANTAFKLTGSATDAENDVLSYSWEQFDLGTASNSKATMVDDGSRPIFRAWQPSNEAVRYLPRLASVLSGSLVTGEAYPTTTRSLTFRLVGRDGKGNIASDTMQVNVIASAGPFAVTAPESGALWDENSTPSVTWNPAGSNNSPINCSNVDILLSNDGGNTFNTVLKAATPNDGNESVAVPGLQTNQARVQVRCSDNIFFAVNNGNFTVQGKPNLLPPQIVGQTSLSTPEDIAVQIKLSDLQVSDADSDYPGVFTLSLGSGSNYSVSGDKIIPAANFNGTLSVPVKVNDGKFDSNTFNLTITVTAVNDAPVITAASSVVVDEDTRFTVAQSGLTITDVDSPASALSVRILSGTNYTVENNQVVPTANFFGVLTVRIVVSDGNSDSTPFNLPVTVRAVNDAPVITAQKSLTVAEDNALTLSLSDLQVTDVDNAASDLSLVILPAQNYTASGLSVTPASNFNGSLNVSVAVSDGSAQSSAVNLVVNVTAVNDAPLANNDSAQVTKGSGAVNINVLANDTDVDGDALTISAINYSGQGTATITSSGISYAPAANFVGSESLTYTVSDPSGATAMAQLTITVAEPSNNSSSSGGSIGWMSLLLLAMMGVYRQVRRLAC</sequence>
<evidence type="ECO:0000259" key="3">
    <source>
        <dbReference type="Pfam" id="PF17892"/>
    </source>
</evidence>
<feature type="signal peptide" evidence="1">
    <location>
        <begin position="1"/>
        <end position="19"/>
    </location>
</feature>
<organism evidence="4 5">
    <name type="scientific">Pseudoalteromonas fenneropenaei</name>
    <dbReference type="NCBI Taxonomy" id="1737459"/>
    <lineage>
        <taxon>Bacteria</taxon>
        <taxon>Pseudomonadati</taxon>
        <taxon>Pseudomonadota</taxon>
        <taxon>Gammaproteobacteria</taxon>
        <taxon>Alteromonadales</taxon>
        <taxon>Pseudoalteromonadaceae</taxon>
        <taxon>Pseudoalteromonas</taxon>
    </lineage>
</organism>
<reference evidence="5" key="1">
    <citation type="journal article" date="2019" name="Int. J. Syst. Evol. Microbiol.">
        <title>The Global Catalogue of Microorganisms (GCM) 10K type strain sequencing project: providing services to taxonomists for standard genome sequencing and annotation.</title>
        <authorList>
            <consortium name="The Broad Institute Genomics Platform"/>
            <consortium name="The Broad Institute Genome Sequencing Center for Infectious Disease"/>
            <person name="Wu L."/>
            <person name="Ma J."/>
        </authorList>
    </citation>
    <scope>NUCLEOTIDE SEQUENCE [LARGE SCALE GENOMIC DNA]</scope>
    <source>
        <strain evidence="5">KCTC 42730</strain>
    </source>
</reference>
<feature type="chain" id="PRO_5045494957" evidence="1">
    <location>
        <begin position="20"/>
        <end position="1041"/>
    </location>
</feature>
<name>A0ABV7CBZ5_9GAMM</name>
<dbReference type="RefSeq" id="WP_377119603.1">
    <property type="nucleotide sequence ID" value="NZ_JBHRSD010000001.1"/>
</dbReference>
<evidence type="ECO:0000313" key="5">
    <source>
        <dbReference type="Proteomes" id="UP001595453"/>
    </source>
</evidence>
<dbReference type="InterPro" id="IPR041690">
    <property type="entry name" value="Cadherin_5"/>
</dbReference>
<dbReference type="Pfam" id="PF17892">
    <property type="entry name" value="Cadherin_5"/>
    <property type="match status" value="1"/>
</dbReference>
<dbReference type="Pfam" id="PF17803">
    <property type="entry name" value="Cadherin_4"/>
    <property type="match status" value="1"/>
</dbReference>
<gene>
    <name evidence="4" type="ORF">ACFOEE_00060</name>
</gene>
<keyword evidence="5" id="KW-1185">Reference proteome</keyword>
<dbReference type="InterPro" id="IPR020008">
    <property type="entry name" value="GlyGly_CTERM"/>
</dbReference>
<dbReference type="NCBIfam" id="NF012211">
    <property type="entry name" value="tand_rpt_95"/>
    <property type="match status" value="4"/>
</dbReference>